<gene>
    <name evidence="6" type="ORF">MAR_037313</name>
</gene>
<evidence type="ECO:0000256" key="2">
    <source>
        <dbReference type="ARBA" id="ARBA00022737"/>
    </source>
</evidence>
<dbReference type="InterPro" id="IPR001849">
    <property type="entry name" value="PH_domain"/>
</dbReference>
<dbReference type="SMART" id="SM00054">
    <property type="entry name" value="EFh"/>
    <property type="match status" value="4"/>
</dbReference>
<feature type="domain" description="PH" evidence="4">
    <location>
        <begin position="238"/>
        <end position="346"/>
    </location>
</feature>
<evidence type="ECO:0000313" key="6">
    <source>
        <dbReference type="EMBL" id="WAR23644.1"/>
    </source>
</evidence>
<name>A0ABY7FS01_MYAAR</name>
<dbReference type="InterPro" id="IPR011992">
    <property type="entry name" value="EF-hand-dom_pair"/>
</dbReference>
<dbReference type="Gene3D" id="2.30.29.30">
    <property type="entry name" value="Pleckstrin-homology domain (PH domain)/Phosphotyrosine-binding domain (PTB)"/>
    <property type="match status" value="1"/>
</dbReference>
<dbReference type="InterPro" id="IPR002048">
    <property type="entry name" value="EF_hand_dom"/>
</dbReference>
<dbReference type="SUPFAM" id="SSF50729">
    <property type="entry name" value="PH domain-like"/>
    <property type="match status" value="1"/>
</dbReference>
<dbReference type="CDD" id="cd00051">
    <property type="entry name" value="EFh"/>
    <property type="match status" value="1"/>
</dbReference>
<feature type="domain" description="EF-hand" evidence="5">
    <location>
        <begin position="451"/>
        <end position="486"/>
    </location>
</feature>
<dbReference type="Proteomes" id="UP001164746">
    <property type="component" value="Chromosome 13"/>
</dbReference>
<dbReference type="PROSITE" id="PS00018">
    <property type="entry name" value="EF_HAND_1"/>
    <property type="match status" value="3"/>
</dbReference>
<dbReference type="InterPro" id="IPR011993">
    <property type="entry name" value="PH-like_dom_sf"/>
</dbReference>
<dbReference type="PROSITE" id="PS50222">
    <property type="entry name" value="EF_HAND_2"/>
    <property type="match status" value="3"/>
</dbReference>
<dbReference type="PANTHER" id="PTHR34524">
    <property type="entry name" value="CALCYPHOSIN"/>
    <property type="match status" value="1"/>
</dbReference>
<evidence type="ECO:0000259" key="5">
    <source>
        <dbReference type="PROSITE" id="PS50222"/>
    </source>
</evidence>
<evidence type="ECO:0000313" key="7">
    <source>
        <dbReference type="Proteomes" id="UP001164746"/>
    </source>
</evidence>
<dbReference type="Gene3D" id="1.10.238.10">
    <property type="entry name" value="EF-hand"/>
    <property type="match status" value="2"/>
</dbReference>
<dbReference type="CDD" id="cd00821">
    <property type="entry name" value="PH"/>
    <property type="match status" value="1"/>
</dbReference>
<keyword evidence="3" id="KW-0106">Calcium</keyword>
<evidence type="ECO:0000256" key="3">
    <source>
        <dbReference type="ARBA" id="ARBA00022837"/>
    </source>
</evidence>
<keyword evidence="2" id="KW-0677">Repeat</keyword>
<dbReference type="SUPFAM" id="SSF47473">
    <property type="entry name" value="EF-hand"/>
    <property type="match status" value="1"/>
</dbReference>
<keyword evidence="7" id="KW-1185">Reference proteome</keyword>
<feature type="domain" description="EF-hand" evidence="5">
    <location>
        <begin position="415"/>
        <end position="450"/>
    </location>
</feature>
<dbReference type="InterPro" id="IPR018247">
    <property type="entry name" value="EF_Hand_1_Ca_BS"/>
</dbReference>
<dbReference type="InterPro" id="IPR051581">
    <property type="entry name" value="Ca-bind"/>
</dbReference>
<keyword evidence="1" id="KW-0479">Metal-binding</keyword>
<evidence type="ECO:0000259" key="4">
    <source>
        <dbReference type="PROSITE" id="PS50003"/>
    </source>
</evidence>
<evidence type="ECO:0000256" key="1">
    <source>
        <dbReference type="ARBA" id="ARBA00022723"/>
    </source>
</evidence>
<reference evidence="6" key="1">
    <citation type="submission" date="2022-11" db="EMBL/GenBank/DDBJ databases">
        <title>Centuries of genome instability and evolution in soft-shell clam transmissible cancer (bioRxiv).</title>
        <authorList>
            <person name="Hart S.F.M."/>
            <person name="Yonemitsu M.A."/>
            <person name="Giersch R.M."/>
            <person name="Beal B.F."/>
            <person name="Arriagada G."/>
            <person name="Davis B.W."/>
            <person name="Ostrander E.A."/>
            <person name="Goff S.P."/>
            <person name="Metzger M.J."/>
        </authorList>
    </citation>
    <scope>NUCLEOTIDE SEQUENCE</scope>
    <source>
        <strain evidence="6">MELC-2E11</strain>
        <tissue evidence="6">Siphon/mantle</tissue>
    </source>
</reference>
<dbReference type="Pfam" id="PF00169">
    <property type="entry name" value="PH"/>
    <property type="match status" value="1"/>
</dbReference>
<dbReference type="PROSITE" id="PS50003">
    <property type="entry name" value="PH_DOMAIN"/>
    <property type="match status" value="1"/>
</dbReference>
<accession>A0ABY7FS01</accession>
<dbReference type="SMART" id="SM00233">
    <property type="entry name" value="PH"/>
    <property type="match status" value="1"/>
</dbReference>
<organism evidence="6 7">
    <name type="scientific">Mya arenaria</name>
    <name type="common">Soft-shell clam</name>
    <dbReference type="NCBI Taxonomy" id="6604"/>
    <lineage>
        <taxon>Eukaryota</taxon>
        <taxon>Metazoa</taxon>
        <taxon>Spiralia</taxon>
        <taxon>Lophotrochozoa</taxon>
        <taxon>Mollusca</taxon>
        <taxon>Bivalvia</taxon>
        <taxon>Autobranchia</taxon>
        <taxon>Heteroconchia</taxon>
        <taxon>Euheterodonta</taxon>
        <taxon>Imparidentia</taxon>
        <taxon>Neoheterodontei</taxon>
        <taxon>Myida</taxon>
        <taxon>Myoidea</taxon>
        <taxon>Myidae</taxon>
        <taxon>Mya</taxon>
    </lineage>
</organism>
<dbReference type="Pfam" id="PF13499">
    <property type="entry name" value="EF-hand_7"/>
    <property type="match status" value="2"/>
</dbReference>
<feature type="domain" description="EF-hand" evidence="5">
    <location>
        <begin position="492"/>
        <end position="527"/>
    </location>
</feature>
<sequence>MKATLAQSFDGCIRIADGGTCPIRGIIPRSWYFENKEINIAMPGEQLTCVWQTAFAKGLHNNSTSGDIPKESIKELMLALANLESVHYSVRTFQEVFGSSDVISFKSFKRYVDTHLREKGYPLHLVLDEIERKCWELCQPYYKTTLNKEDTRKLWMISNRLVDENSYPSVICQREGNWFMEKMFTTIGKMWKCSEVFKTEGATFQDLLNIVEDTVLHETSQDKMQKSMTTLYASIVTEVMKSGWVYKRTRKQANWTNWVHRWCILTPNKIIYCKEEKATPKLSQTKGELLINKHTKLLGLNDYNGLIHKLKGRFIVSNEPVIDLEVAVGSAEEKVSWLSALEESIKCCREKTTPIQKLLNERRGLDVKNEHGKIQKDNKGPTTTTKMIISAKNGKHVHTGEDEDNKELSENIVHANMEKMKAVFMKMDKDGNGRIDIEEFAAFLQSIGLQMSKQEANMVYKSVDTDGNGYVSFEEFQLYFTKHVMDETSSAECVNAMRRAFMEADRDGSGTLSFREFTEYIWDKKRSIRMSQVMKVFSEATKSGSDEVSFTDFQQVIQNGASNLMMPIIEGDINEDETSDVFRDQLKQVYDDTEAKELASYIRGRWNKFASFRRAGATGTVVMTGGHGMVADILPGEYNLVDLACFSDLPPLVPKHTVIKGVKWVSSSIPGKSGKAIFPKDFDGKIVTDLATNELLRYYGCSFADTQQEKVSLLYRHGIQDFTYENGYLEKYVTTANGGAGIEKHDFSHLDCPLAANSGTFILGKFTDDDEIHITGFKIPVRHTLYIPGGTIHCNDYLSGTWRTMLSDETDIDHVHLTRALSNENGGKYEHFQFQFD</sequence>
<protein>
    <submittedName>
        <fullName evidence="6">CML4-like protein</fullName>
    </submittedName>
</protein>
<dbReference type="PANTHER" id="PTHR34524:SF6">
    <property type="entry name" value="CALCYPHOSINE LIKE"/>
    <property type="match status" value="1"/>
</dbReference>
<dbReference type="EMBL" id="CP111024">
    <property type="protein sequence ID" value="WAR23644.1"/>
    <property type="molecule type" value="Genomic_DNA"/>
</dbReference>
<proteinExistence type="predicted"/>